<name>A0A8H6S1C3_9AGAR</name>
<comment type="caution">
    <text evidence="1">The sequence shown here is derived from an EMBL/GenBank/DDBJ whole genome shotgun (WGS) entry which is preliminary data.</text>
</comment>
<evidence type="ECO:0000313" key="1">
    <source>
        <dbReference type="EMBL" id="KAF7290632.1"/>
    </source>
</evidence>
<evidence type="ECO:0000313" key="2">
    <source>
        <dbReference type="Proteomes" id="UP000636479"/>
    </source>
</evidence>
<proteinExistence type="predicted"/>
<dbReference type="OrthoDB" id="3139566at2759"/>
<dbReference type="GeneID" id="59352010"/>
<keyword evidence="2" id="KW-1185">Reference proteome</keyword>
<dbReference type="RefSeq" id="XP_037213992.1">
    <property type="nucleotide sequence ID" value="XM_037369494.1"/>
</dbReference>
<protein>
    <submittedName>
        <fullName evidence="1">F-box domain-containing protein</fullName>
    </submittedName>
</protein>
<dbReference type="EMBL" id="JACAZF010000014">
    <property type="protein sequence ID" value="KAF7290632.1"/>
    <property type="molecule type" value="Genomic_DNA"/>
</dbReference>
<reference evidence="1" key="1">
    <citation type="submission" date="2020-05" db="EMBL/GenBank/DDBJ databases">
        <title>Mycena genomes resolve the evolution of fungal bioluminescence.</title>
        <authorList>
            <person name="Tsai I.J."/>
        </authorList>
    </citation>
    <scope>NUCLEOTIDE SEQUENCE</scope>
    <source>
        <strain evidence="1">171206Taipei</strain>
    </source>
</reference>
<dbReference type="Proteomes" id="UP000636479">
    <property type="component" value="Unassembled WGS sequence"/>
</dbReference>
<accession>A0A8H6S1C3</accession>
<organism evidence="1 2">
    <name type="scientific">Mycena indigotica</name>
    <dbReference type="NCBI Taxonomy" id="2126181"/>
    <lineage>
        <taxon>Eukaryota</taxon>
        <taxon>Fungi</taxon>
        <taxon>Dikarya</taxon>
        <taxon>Basidiomycota</taxon>
        <taxon>Agaricomycotina</taxon>
        <taxon>Agaricomycetes</taxon>
        <taxon>Agaricomycetidae</taxon>
        <taxon>Agaricales</taxon>
        <taxon>Marasmiineae</taxon>
        <taxon>Mycenaceae</taxon>
        <taxon>Mycena</taxon>
    </lineage>
</organism>
<gene>
    <name evidence="1" type="ORF">MIND_01303400</name>
</gene>
<dbReference type="AlphaFoldDB" id="A0A8H6S1C3"/>
<sequence length="405" mass="45590">MMTCSELNSNYAYPRVRSILSGFSCNNEINAGDAGCVSTTILPNPHPAQRNNRTHLPPIHPGLSYSSSSHWRRLSDAAEPCLPRLAGHVCRDWRAIALSMHTLWRAIPIEWESGWIPKWLERSGECRLSVQAPHLAGKVHNSAWEHIMGQRERLEYLNSSASGSQLEERTFWPALQHLELHIDPTRPEDVTTLHIDAPLLRSVILWGFQYSSKLLPWHQLTVIALIFRDQHQCSLVLQQTPNLVYCELSLDLEEVPGVARPQADISLPRLQWLILAVYPYGDIPSVNYLHSFIVPALRRLTVDEALLRVGPGSSQAGQINVFVDKSGCKLDELCIIDRRLRPGPENGASLSDGPWSPSIRHVSVDRDPASHNWDEDKSADESRRTIYRYLSSTQSIAHLDTGILA</sequence>